<evidence type="ECO:0008006" key="3">
    <source>
        <dbReference type="Google" id="ProtNLM"/>
    </source>
</evidence>
<organism evidence="1 2">
    <name type="scientific">Natrinema soli</name>
    <dbReference type="NCBI Taxonomy" id="1930624"/>
    <lineage>
        <taxon>Archaea</taxon>
        <taxon>Methanobacteriati</taxon>
        <taxon>Methanobacteriota</taxon>
        <taxon>Stenosarchaea group</taxon>
        <taxon>Halobacteria</taxon>
        <taxon>Halobacteriales</taxon>
        <taxon>Natrialbaceae</taxon>
        <taxon>Natrinema</taxon>
    </lineage>
</organism>
<dbReference type="Proteomes" id="UP001596383">
    <property type="component" value="Unassembled WGS sequence"/>
</dbReference>
<reference evidence="1 2" key="1">
    <citation type="journal article" date="2019" name="Int. J. Syst. Evol. Microbiol.">
        <title>The Global Catalogue of Microorganisms (GCM) 10K type strain sequencing project: providing services to taxonomists for standard genome sequencing and annotation.</title>
        <authorList>
            <consortium name="The Broad Institute Genomics Platform"/>
            <consortium name="The Broad Institute Genome Sequencing Center for Infectious Disease"/>
            <person name="Wu L."/>
            <person name="Ma J."/>
        </authorList>
    </citation>
    <scope>NUCLEOTIDE SEQUENCE [LARGE SCALE GENOMIC DNA]</scope>
    <source>
        <strain evidence="1 2">LMG 29247</strain>
    </source>
</reference>
<protein>
    <recommendedName>
        <fullName evidence="3">Transposase</fullName>
    </recommendedName>
</protein>
<gene>
    <name evidence="1" type="ORF">ACFQE6_18045</name>
</gene>
<dbReference type="AlphaFoldDB" id="A0ABD5SU85"/>
<keyword evidence="2" id="KW-1185">Reference proteome</keyword>
<dbReference type="EMBL" id="JBHSWV010000297">
    <property type="protein sequence ID" value="MFC6766818.1"/>
    <property type="molecule type" value="Genomic_DNA"/>
</dbReference>
<proteinExistence type="predicted"/>
<comment type="caution">
    <text evidence="1">The sequence shown here is derived from an EMBL/GenBank/DDBJ whole genome shotgun (WGS) entry which is preliminary data.</text>
</comment>
<accession>A0ABD5SU85</accession>
<evidence type="ECO:0000313" key="2">
    <source>
        <dbReference type="Proteomes" id="UP001596383"/>
    </source>
</evidence>
<evidence type="ECO:0000313" key="1">
    <source>
        <dbReference type="EMBL" id="MFC6766818.1"/>
    </source>
</evidence>
<name>A0ABD5SU85_9EURY</name>
<sequence length="43" mass="5134">MVNRHLHLITAWLFPYPLRLLLHEMRGDLVNGRRTLRGITQKP</sequence>
<dbReference type="RefSeq" id="WP_273739763.1">
    <property type="nucleotide sequence ID" value="NZ_JBHSWV010000297.1"/>
</dbReference>